<proteinExistence type="predicted"/>
<feature type="compositionally biased region" description="Low complexity" evidence="1">
    <location>
        <begin position="310"/>
        <end position="320"/>
    </location>
</feature>
<feature type="compositionally biased region" description="Polar residues" evidence="1">
    <location>
        <begin position="365"/>
        <end position="375"/>
    </location>
</feature>
<organism evidence="3 4">
    <name type="scientific">Cuscuta campestris</name>
    <dbReference type="NCBI Taxonomy" id="132261"/>
    <lineage>
        <taxon>Eukaryota</taxon>
        <taxon>Viridiplantae</taxon>
        <taxon>Streptophyta</taxon>
        <taxon>Embryophyta</taxon>
        <taxon>Tracheophyta</taxon>
        <taxon>Spermatophyta</taxon>
        <taxon>Magnoliopsida</taxon>
        <taxon>eudicotyledons</taxon>
        <taxon>Gunneridae</taxon>
        <taxon>Pentapetalae</taxon>
        <taxon>asterids</taxon>
        <taxon>lamiids</taxon>
        <taxon>Solanales</taxon>
        <taxon>Convolvulaceae</taxon>
        <taxon>Cuscuteae</taxon>
        <taxon>Cuscuta</taxon>
        <taxon>Cuscuta subgen. Grammica</taxon>
        <taxon>Cuscuta sect. Cleistogrammica</taxon>
    </lineage>
</organism>
<reference evidence="3 4" key="1">
    <citation type="submission" date="2018-04" db="EMBL/GenBank/DDBJ databases">
        <authorList>
            <person name="Vogel A."/>
        </authorList>
    </citation>
    <scope>NUCLEOTIDE SEQUENCE [LARGE SCALE GENOMIC DNA]</scope>
</reference>
<dbReference type="Proteomes" id="UP000595140">
    <property type="component" value="Unassembled WGS sequence"/>
</dbReference>
<feature type="compositionally biased region" description="Polar residues" evidence="1">
    <location>
        <begin position="252"/>
        <end position="261"/>
    </location>
</feature>
<feature type="compositionally biased region" description="Low complexity" evidence="1">
    <location>
        <begin position="397"/>
        <end position="407"/>
    </location>
</feature>
<evidence type="ECO:0000313" key="3">
    <source>
        <dbReference type="EMBL" id="VFQ66327.1"/>
    </source>
</evidence>
<dbReference type="AlphaFoldDB" id="A0A484KT71"/>
<dbReference type="OrthoDB" id="1080706at2759"/>
<protein>
    <submittedName>
        <fullName evidence="3">Uncharacterized protein</fullName>
    </submittedName>
</protein>
<feature type="compositionally biased region" description="Low complexity" evidence="1">
    <location>
        <begin position="414"/>
        <end position="424"/>
    </location>
</feature>
<evidence type="ECO:0000313" key="4">
    <source>
        <dbReference type="Proteomes" id="UP000595140"/>
    </source>
</evidence>
<feature type="compositionally biased region" description="Polar residues" evidence="1">
    <location>
        <begin position="336"/>
        <end position="347"/>
    </location>
</feature>
<dbReference type="PANTHER" id="PTHR34059">
    <property type="entry name" value="EXPRESSED PROTEIN"/>
    <property type="match status" value="1"/>
</dbReference>
<keyword evidence="2" id="KW-1133">Transmembrane helix</keyword>
<dbReference type="Pfam" id="PF05553">
    <property type="entry name" value="DUF761"/>
    <property type="match status" value="1"/>
</dbReference>
<feature type="compositionally biased region" description="Basic and acidic residues" evidence="1">
    <location>
        <begin position="485"/>
        <end position="496"/>
    </location>
</feature>
<keyword evidence="2" id="KW-0472">Membrane</keyword>
<feature type="compositionally biased region" description="Polar residues" evidence="1">
    <location>
        <begin position="204"/>
        <end position="217"/>
    </location>
</feature>
<evidence type="ECO:0000256" key="2">
    <source>
        <dbReference type="SAM" id="Phobius"/>
    </source>
</evidence>
<evidence type="ECO:0000256" key="1">
    <source>
        <dbReference type="SAM" id="MobiDB-lite"/>
    </source>
</evidence>
<dbReference type="InterPro" id="IPR008480">
    <property type="entry name" value="DUF761_pln"/>
</dbReference>
<sequence>METSPAPQQSIFPKYLATIIVLLIILLFPSQAPESLKKKIFPQLWELLRLFFIGLSICYGILCTRRIDGGVGGEDGAGDLDSEPYSLLDAYISYFSGISNTSSIFEFSETVPVLNDDKPLGLPIRSLKSGLDGSSDWEIVVSSRNKLPSGMTDLAAENRGKEVRVSRLREEGGKVAAAPPPPPPALEYGSGDDEIVGEERATFSRGSSNAWSVSSPSRDGPLRQRRNERILSSEGEAVDLAEASVISGAPESRSSSEMNSQAEDEFSEEITMTTSHDMKKSPSHPLRSWSFWRPTPSETNPPAPPPPVSSPTASSSPNPAIVEADDHPEEEAKVIVSSTNTKSPPEDSSSSSSSSSPLIDKRIQSLYSQGRTSSPRGVPRGKSVRTIRPRLLDESKSNASSSSSSRSLIDPLETLSSSLMTTTSTRRKDVDESKSNPSASSSSRSLIGPLETSSSSSMLMTTPRRRGVDEARPVPPPDSAGGGKGNDDILESRDDSASVWNESETSSDDGGKSGRSYFSDDMELGSEVDRKADEFIAKFKEQIRLQKGLN</sequence>
<feature type="region of interest" description="Disordered" evidence="1">
    <location>
        <begin position="150"/>
        <end position="526"/>
    </location>
</feature>
<feature type="transmembrane region" description="Helical" evidence="2">
    <location>
        <begin position="12"/>
        <end position="32"/>
    </location>
</feature>
<keyword evidence="2" id="KW-0812">Transmembrane</keyword>
<feature type="compositionally biased region" description="Low complexity" evidence="1">
    <location>
        <begin position="435"/>
        <end position="445"/>
    </location>
</feature>
<name>A0A484KT71_9ASTE</name>
<accession>A0A484KT71</accession>
<feature type="transmembrane region" description="Helical" evidence="2">
    <location>
        <begin position="44"/>
        <end position="62"/>
    </location>
</feature>
<dbReference type="EMBL" id="OOIL02000547">
    <property type="protein sequence ID" value="VFQ66327.1"/>
    <property type="molecule type" value="Genomic_DNA"/>
</dbReference>
<keyword evidence="4" id="KW-1185">Reference proteome</keyword>
<feature type="compositionally biased region" description="Basic and acidic residues" evidence="1">
    <location>
        <begin position="156"/>
        <end position="173"/>
    </location>
</feature>
<dbReference type="PANTHER" id="PTHR34059:SF1">
    <property type="entry name" value="EXPRESSED PROTEIN"/>
    <property type="match status" value="1"/>
</dbReference>
<feature type="compositionally biased region" description="Basic and acidic residues" evidence="1">
    <location>
        <begin position="220"/>
        <end position="231"/>
    </location>
</feature>
<feature type="compositionally biased region" description="Pro residues" evidence="1">
    <location>
        <begin position="299"/>
        <end position="309"/>
    </location>
</feature>
<gene>
    <name evidence="3" type="ORF">CCAM_LOCUS8103</name>
</gene>